<evidence type="ECO:0000313" key="6">
    <source>
        <dbReference type="Proteomes" id="UP000256970"/>
    </source>
</evidence>
<proteinExistence type="inferred from homology"/>
<evidence type="ECO:0000256" key="2">
    <source>
        <dbReference type="ARBA" id="ARBA00005988"/>
    </source>
</evidence>
<organism evidence="5 6">
    <name type="scientific">Tetradesmus obliquus</name>
    <name type="common">Green alga</name>
    <name type="synonym">Acutodesmus obliquus</name>
    <dbReference type="NCBI Taxonomy" id="3088"/>
    <lineage>
        <taxon>Eukaryota</taxon>
        <taxon>Viridiplantae</taxon>
        <taxon>Chlorophyta</taxon>
        <taxon>core chlorophytes</taxon>
        <taxon>Chlorophyceae</taxon>
        <taxon>CS clade</taxon>
        <taxon>Sphaeropleales</taxon>
        <taxon>Scenedesmaceae</taxon>
        <taxon>Tetradesmus</taxon>
    </lineage>
</organism>
<dbReference type="GO" id="GO:0008270">
    <property type="term" value="F:zinc ion binding"/>
    <property type="evidence" value="ECO:0007669"/>
    <property type="project" value="InterPro"/>
</dbReference>
<accession>A0A383WLU4</accession>
<comment type="cofactor">
    <cofactor evidence="1">
        <name>Zn(2+)</name>
        <dbReference type="ChEBI" id="CHEBI:29105"/>
    </cofactor>
</comment>
<dbReference type="STRING" id="3088.A0A383WLU4"/>
<dbReference type="GO" id="GO:0006508">
    <property type="term" value="P:proteolysis"/>
    <property type="evidence" value="ECO:0007669"/>
    <property type="project" value="InterPro"/>
</dbReference>
<dbReference type="PROSITE" id="PS52035">
    <property type="entry name" value="PEPTIDASE_M14"/>
    <property type="match status" value="1"/>
</dbReference>
<dbReference type="InterPro" id="IPR000834">
    <property type="entry name" value="Peptidase_M14"/>
</dbReference>
<dbReference type="Pfam" id="PF18027">
    <property type="entry name" value="Pepdidase_M14_N"/>
    <property type="match status" value="1"/>
</dbReference>
<dbReference type="Gene3D" id="2.60.40.3120">
    <property type="match status" value="1"/>
</dbReference>
<dbReference type="Proteomes" id="UP000256970">
    <property type="component" value="Unassembled WGS sequence"/>
</dbReference>
<dbReference type="GO" id="GO:0004181">
    <property type="term" value="F:metallocarboxypeptidase activity"/>
    <property type="evidence" value="ECO:0007669"/>
    <property type="project" value="InterPro"/>
</dbReference>
<sequence>MDVHRWATGATSPNGIGKSTAGGIYVNSNYDSGNIEIEDMSEAGNIKLRIHPDPFCETDNVSHAMWFNFRMTNVAGKALTLHINNAGQCSFPVAWQGYQACASYDLEHWFRVPTQYDTDSGVLTIQHTPECDAVQYAYFAPYTYNRHRQLIARTQAKRDVKLLMIGETCDGHDLNLLQLGTPGPGKPNVWIIARQHPGESMAEWFADGLLERLTDSHDAVSRHLLRDACVFVMPNVNPDGTWRGHLRTNAAGINLNRAWAKPCEEDSPEVFHLLRVMDKKGVDMLVDVHGDEELPYCFIAGSEGIPGWSDRLKGLQDGFCAAYKRASPDFQTKFGYGVDAPGEANMTICSNQVAQRFDCLAVTLEMPFKDTADHPEPVQGWSPERAKRFGAALLPAIYEVLPTLRAQ</sequence>
<evidence type="ECO:0000256" key="1">
    <source>
        <dbReference type="ARBA" id="ARBA00001947"/>
    </source>
</evidence>
<name>A0A383WLU4_TETOB</name>
<dbReference type="InterPro" id="IPR040626">
    <property type="entry name" value="Pepdidase_M14_N"/>
</dbReference>
<reference evidence="5 6" key="1">
    <citation type="submission" date="2016-10" db="EMBL/GenBank/DDBJ databases">
        <authorList>
            <person name="Cai Z."/>
        </authorList>
    </citation>
    <scope>NUCLEOTIDE SEQUENCE [LARGE SCALE GENOMIC DNA]</scope>
</reference>
<dbReference type="PANTHER" id="PTHR12756:SF11">
    <property type="entry name" value="CYTOSOLIC CARBOXYPEPTIDASE 1"/>
    <property type="match status" value="1"/>
</dbReference>
<feature type="active site" description="Proton donor/acceptor" evidence="3">
    <location>
        <position position="365"/>
    </location>
</feature>
<dbReference type="Gene3D" id="3.40.630.10">
    <property type="entry name" value="Zn peptidases"/>
    <property type="match status" value="1"/>
</dbReference>
<protein>
    <recommendedName>
        <fullName evidence="4">Peptidase M14 domain-containing protein</fullName>
    </recommendedName>
</protein>
<dbReference type="EMBL" id="FNXT01001320">
    <property type="protein sequence ID" value="SZX78428.1"/>
    <property type="molecule type" value="Genomic_DNA"/>
</dbReference>
<evidence type="ECO:0000256" key="3">
    <source>
        <dbReference type="PROSITE-ProRule" id="PRU01379"/>
    </source>
</evidence>
<gene>
    <name evidence="5" type="ORF">BQ4739_LOCUS18711</name>
</gene>
<dbReference type="CDD" id="cd06234">
    <property type="entry name" value="M14_PaCCP-like"/>
    <property type="match status" value="1"/>
</dbReference>
<keyword evidence="6" id="KW-1185">Reference proteome</keyword>
<dbReference type="InterPro" id="IPR050821">
    <property type="entry name" value="Cytosolic_carboxypeptidase"/>
</dbReference>
<dbReference type="PANTHER" id="PTHR12756">
    <property type="entry name" value="CYTOSOLIC CARBOXYPEPTIDASE"/>
    <property type="match status" value="1"/>
</dbReference>
<feature type="domain" description="Peptidase M14" evidence="4">
    <location>
        <begin position="140"/>
        <end position="404"/>
    </location>
</feature>
<dbReference type="SUPFAM" id="SSF53187">
    <property type="entry name" value="Zn-dependent exopeptidases"/>
    <property type="match status" value="1"/>
</dbReference>
<dbReference type="AlphaFoldDB" id="A0A383WLU4"/>
<dbReference type="Pfam" id="PF00246">
    <property type="entry name" value="Peptidase_M14"/>
    <property type="match status" value="1"/>
</dbReference>
<evidence type="ECO:0000259" key="4">
    <source>
        <dbReference type="PROSITE" id="PS52035"/>
    </source>
</evidence>
<evidence type="ECO:0000313" key="5">
    <source>
        <dbReference type="EMBL" id="SZX78428.1"/>
    </source>
</evidence>
<comment type="similarity">
    <text evidence="2 3">Belongs to the peptidase M14 family.</text>
</comment>